<keyword evidence="9" id="KW-1185">Reference proteome</keyword>
<dbReference type="InterPro" id="IPR047347">
    <property type="entry name" value="YvaQ-like_sensor"/>
</dbReference>
<evidence type="ECO:0000256" key="4">
    <source>
        <dbReference type="SAM" id="Coils"/>
    </source>
</evidence>
<evidence type="ECO:0000256" key="3">
    <source>
        <dbReference type="PROSITE-ProRule" id="PRU00284"/>
    </source>
</evidence>
<keyword evidence="5" id="KW-0812">Transmembrane</keyword>
<comment type="caution">
    <text evidence="8">The sequence shown here is derived from an EMBL/GenBank/DDBJ whole genome shotgun (WGS) entry which is preliminary data.</text>
</comment>
<dbReference type="Proteomes" id="UP001595530">
    <property type="component" value="Unassembled WGS sequence"/>
</dbReference>
<organism evidence="8 9">
    <name type="scientific">Undibacterium arcticum</name>
    <dbReference type="NCBI Taxonomy" id="1762892"/>
    <lineage>
        <taxon>Bacteria</taxon>
        <taxon>Pseudomonadati</taxon>
        <taxon>Pseudomonadota</taxon>
        <taxon>Betaproteobacteria</taxon>
        <taxon>Burkholderiales</taxon>
        <taxon>Oxalobacteraceae</taxon>
        <taxon>Undibacterium</taxon>
    </lineage>
</organism>
<dbReference type="PRINTS" id="PR00260">
    <property type="entry name" value="CHEMTRNSDUCR"/>
</dbReference>
<dbReference type="CDD" id="cd19411">
    <property type="entry name" value="MCP2201-like_sensor"/>
    <property type="match status" value="1"/>
</dbReference>
<dbReference type="InterPro" id="IPR003660">
    <property type="entry name" value="HAMP_dom"/>
</dbReference>
<dbReference type="PANTHER" id="PTHR43531:SF14">
    <property type="entry name" value="METHYL-ACCEPTING CHEMOTAXIS PROTEIN I-RELATED"/>
    <property type="match status" value="1"/>
</dbReference>
<dbReference type="InterPro" id="IPR004090">
    <property type="entry name" value="Chemotax_Me-accpt_rcpt"/>
</dbReference>
<evidence type="ECO:0000259" key="6">
    <source>
        <dbReference type="PROSITE" id="PS50111"/>
    </source>
</evidence>
<dbReference type="EMBL" id="JBHRTP010000054">
    <property type="protein sequence ID" value="MFC3109627.1"/>
    <property type="molecule type" value="Genomic_DNA"/>
</dbReference>
<evidence type="ECO:0000256" key="5">
    <source>
        <dbReference type="SAM" id="Phobius"/>
    </source>
</evidence>
<keyword evidence="5" id="KW-1133">Transmembrane helix</keyword>
<dbReference type="CDD" id="cd11386">
    <property type="entry name" value="MCP_signal"/>
    <property type="match status" value="1"/>
</dbReference>
<evidence type="ECO:0000313" key="8">
    <source>
        <dbReference type="EMBL" id="MFC3109627.1"/>
    </source>
</evidence>
<dbReference type="InterPro" id="IPR004089">
    <property type="entry name" value="MCPsignal_dom"/>
</dbReference>
<feature type="domain" description="HAMP" evidence="7">
    <location>
        <begin position="212"/>
        <end position="264"/>
    </location>
</feature>
<dbReference type="PANTHER" id="PTHR43531">
    <property type="entry name" value="PROTEIN ICFG"/>
    <property type="match status" value="1"/>
</dbReference>
<dbReference type="InterPro" id="IPR024478">
    <property type="entry name" value="HlyB_4HB_MCP"/>
</dbReference>
<evidence type="ECO:0000256" key="1">
    <source>
        <dbReference type="ARBA" id="ARBA00022481"/>
    </source>
</evidence>
<dbReference type="InterPro" id="IPR051310">
    <property type="entry name" value="MCP_chemotaxis"/>
</dbReference>
<dbReference type="PROSITE" id="PS50885">
    <property type="entry name" value="HAMP"/>
    <property type="match status" value="1"/>
</dbReference>
<comment type="similarity">
    <text evidence="2">Belongs to the methyl-accepting chemotaxis (MCP) protein family.</text>
</comment>
<dbReference type="Gene3D" id="6.10.340.10">
    <property type="match status" value="1"/>
</dbReference>
<evidence type="ECO:0000259" key="7">
    <source>
        <dbReference type="PROSITE" id="PS50885"/>
    </source>
</evidence>
<dbReference type="Pfam" id="PF00015">
    <property type="entry name" value="MCPsignal"/>
    <property type="match status" value="1"/>
</dbReference>
<sequence>MDTNNLRIGARLSLAFGIVLTLMIAILVASSMVGTKNREQMMEGLNFANSKAELANGMKSAMLETSIAIRNMRIQSEVALMAKEEAKVNDQRKRYAALRDKLTALGLTDAEKKAIDEISRLDKDFDEPFKQALTMAHAFNAEGAAELMTTKIDPISEKIMVELNQLVDSQRTASAAIFETTAAAGKQMMNLLILAGVAALAFGIFCAWRITRSLTSRLQGAVAVAKKVALGDLSSHVTVVGKDEISELQQALSDMNDSLAKTVGQVRLGTETITVASREIASGNANLSSRTESQASSLEETASAMEQLTSTVKQNADNARQANQLAVSASTVAVKGGKVVGQVVNTMGSIKESSRKIVDIIGVIDGIAFQTNILALNAAVEAARAGEQGRGFAVVASEVRNLAQRSAGAAKEIKALIGDSVDKVDAGSKLVDDAGNTMQELVLSVQRVADIMAEITAASQEQSVGIEEVNNAITQMDEMTQQNAALVEQAAAAAESMQEQALKLSQAVSAFNLGDQGQSMPALQPRIPVLHEAREITQVASKPKFVPASLSNKHQKLAAAEVGADEWEEF</sequence>
<reference evidence="9" key="1">
    <citation type="journal article" date="2019" name="Int. J. Syst. Evol. Microbiol.">
        <title>The Global Catalogue of Microorganisms (GCM) 10K type strain sequencing project: providing services to taxonomists for standard genome sequencing and annotation.</title>
        <authorList>
            <consortium name="The Broad Institute Genomics Platform"/>
            <consortium name="The Broad Institute Genome Sequencing Center for Infectious Disease"/>
            <person name="Wu L."/>
            <person name="Ma J."/>
        </authorList>
    </citation>
    <scope>NUCLEOTIDE SEQUENCE [LARGE SCALE GENOMIC DNA]</scope>
    <source>
        <strain evidence="9">KCTC 42986</strain>
    </source>
</reference>
<dbReference type="Pfam" id="PF12729">
    <property type="entry name" value="4HB_MCP_1"/>
    <property type="match status" value="1"/>
</dbReference>
<keyword evidence="3" id="KW-0807">Transducer</keyword>
<keyword evidence="4" id="KW-0175">Coiled coil</keyword>
<dbReference type="PROSITE" id="PS50111">
    <property type="entry name" value="CHEMOTAXIS_TRANSDUC_2"/>
    <property type="match status" value="1"/>
</dbReference>
<feature type="transmembrane region" description="Helical" evidence="5">
    <location>
        <begin position="12"/>
        <end position="33"/>
    </location>
</feature>
<dbReference type="SMART" id="SM00283">
    <property type="entry name" value="MA"/>
    <property type="match status" value="1"/>
</dbReference>
<accession>A0ABV7F405</accession>
<evidence type="ECO:0000313" key="9">
    <source>
        <dbReference type="Proteomes" id="UP001595530"/>
    </source>
</evidence>
<dbReference type="RefSeq" id="WP_390332218.1">
    <property type="nucleotide sequence ID" value="NZ_JBHRTP010000054.1"/>
</dbReference>
<name>A0ABV7F405_9BURK</name>
<dbReference type="Pfam" id="PF00672">
    <property type="entry name" value="HAMP"/>
    <property type="match status" value="1"/>
</dbReference>
<keyword evidence="1" id="KW-0488">Methylation</keyword>
<gene>
    <name evidence="8" type="ORF">ACFOFO_16920</name>
</gene>
<feature type="coiled-coil region" evidence="4">
    <location>
        <begin position="469"/>
        <end position="507"/>
    </location>
</feature>
<feature type="transmembrane region" description="Helical" evidence="5">
    <location>
        <begin position="191"/>
        <end position="210"/>
    </location>
</feature>
<dbReference type="SMART" id="SM00304">
    <property type="entry name" value="HAMP"/>
    <property type="match status" value="1"/>
</dbReference>
<dbReference type="Gene3D" id="1.10.287.950">
    <property type="entry name" value="Methyl-accepting chemotaxis protein"/>
    <property type="match status" value="1"/>
</dbReference>
<evidence type="ECO:0000256" key="2">
    <source>
        <dbReference type="ARBA" id="ARBA00029447"/>
    </source>
</evidence>
<protein>
    <submittedName>
        <fullName evidence="8">Methyl-accepting chemotaxis protein</fullName>
    </submittedName>
</protein>
<dbReference type="CDD" id="cd06225">
    <property type="entry name" value="HAMP"/>
    <property type="match status" value="1"/>
</dbReference>
<proteinExistence type="inferred from homology"/>
<dbReference type="SUPFAM" id="SSF58104">
    <property type="entry name" value="Methyl-accepting chemotaxis protein (MCP) signaling domain"/>
    <property type="match status" value="1"/>
</dbReference>
<feature type="domain" description="Methyl-accepting transducer" evidence="6">
    <location>
        <begin position="269"/>
        <end position="498"/>
    </location>
</feature>
<keyword evidence="5" id="KW-0472">Membrane</keyword>